<dbReference type="PANTHER" id="PTHR47784:SF10">
    <property type="entry name" value="TRANSCRIPTION FACTOR, PUTATIVE (AFU_ORTHOLOGUE AFUA_6G14150)-RELATED"/>
    <property type="match status" value="1"/>
</dbReference>
<accession>A0A5N7D510</accession>
<dbReference type="RefSeq" id="XP_031938546.1">
    <property type="nucleotide sequence ID" value="XM_032090097.1"/>
</dbReference>
<protein>
    <recommendedName>
        <fullName evidence="1">NAD(P)-binding domain-containing protein</fullName>
    </recommendedName>
</protein>
<evidence type="ECO:0000313" key="3">
    <source>
        <dbReference type="Proteomes" id="UP000325579"/>
    </source>
</evidence>
<dbReference type="InterPro" id="IPR053157">
    <property type="entry name" value="Sterol_Uptake_Regulator"/>
</dbReference>
<dbReference type="EMBL" id="ML736804">
    <property type="protein sequence ID" value="KAE8401227.1"/>
    <property type="molecule type" value="Genomic_DNA"/>
</dbReference>
<dbReference type="Gene3D" id="3.40.50.720">
    <property type="entry name" value="NAD(P)-binding Rossmann-like Domain"/>
    <property type="match status" value="1"/>
</dbReference>
<dbReference type="Proteomes" id="UP000325579">
    <property type="component" value="Unassembled WGS sequence"/>
</dbReference>
<evidence type="ECO:0000259" key="1">
    <source>
        <dbReference type="Pfam" id="PF13460"/>
    </source>
</evidence>
<dbReference type="InterPro" id="IPR016040">
    <property type="entry name" value="NAD(P)-bd_dom"/>
</dbReference>
<dbReference type="InterPro" id="IPR036291">
    <property type="entry name" value="NAD(P)-bd_dom_sf"/>
</dbReference>
<name>A0A5N7D510_9EURO</name>
<organism evidence="2 3">
    <name type="scientific">Aspergillus pseudonomiae</name>
    <dbReference type="NCBI Taxonomy" id="1506151"/>
    <lineage>
        <taxon>Eukaryota</taxon>
        <taxon>Fungi</taxon>
        <taxon>Dikarya</taxon>
        <taxon>Ascomycota</taxon>
        <taxon>Pezizomycotina</taxon>
        <taxon>Eurotiomycetes</taxon>
        <taxon>Eurotiomycetidae</taxon>
        <taxon>Eurotiales</taxon>
        <taxon>Aspergillaceae</taxon>
        <taxon>Aspergillus</taxon>
        <taxon>Aspergillus subgen. Circumdati</taxon>
    </lineage>
</organism>
<dbReference type="PANTHER" id="PTHR47784">
    <property type="entry name" value="STEROL UPTAKE CONTROL PROTEIN 2"/>
    <property type="match status" value="1"/>
</dbReference>
<dbReference type="OrthoDB" id="10254221at2759"/>
<sequence>MHFLVLGATGHRLSLLVRTPSNLPQKLVQHTDVEIIEGTLDEETALGTAASCGASIFVSFAGPPIGTKGTPLTLGYKALVPSLVDQHFNRIIILCTPSYHDPSDTITFKWRLGAWFMRLFSDGQYREMVGIGEYIASLPVGGSVQWTLFRVGGLTNGEEAPVKATFLGSGDDGTWISRASVATWALDEITREQWLGKAPYISGPPCGHCAARKADCQYSTGRLFRYSEWSEQCQNPPISSTYQKDQSTRSNEGRTDIPWVSEASRSTLPIVPAGRMRELQLMHVWSFKTCHSFSCNLGDVFRSFVVEQAFHHPFLMDSLLALTSLHIASGTIGSNNNDANDSHAPLSSATVSEYINDALRYQNSAVPAFCTALENISASNCHALFACSVITMACAVVAPFVGSSRGNMVENLTSPFHFVKGIHSVIDKSRLWLAKGPFRFAILAHSDDEWESPLQETEVIHKLRKLCSHVNPAIRNILSRAITLLGSCFVKDETMAIPWIMVVGLDFVDLIQQEEPMALLVYMYWGVLLSGLKDIWWATLSGRRIVGDLARELARMNEWTEAIQWSMEQVGITKEELA</sequence>
<dbReference type="SUPFAM" id="SSF51735">
    <property type="entry name" value="NAD(P)-binding Rossmann-fold domains"/>
    <property type="match status" value="1"/>
</dbReference>
<dbReference type="Pfam" id="PF13460">
    <property type="entry name" value="NAD_binding_10"/>
    <property type="match status" value="1"/>
</dbReference>
<dbReference type="GO" id="GO:0001228">
    <property type="term" value="F:DNA-binding transcription activator activity, RNA polymerase II-specific"/>
    <property type="evidence" value="ECO:0007669"/>
    <property type="project" value="TreeGrafter"/>
</dbReference>
<dbReference type="GeneID" id="43674788"/>
<gene>
    <name evidence="2" type="ORF">BDV37DRAFT_296356</name>
</gene>
<evidence type="ECO:0000313" key="2">
    <source>
        <dbReference type="EMBL" id="KAE8401227.1"/>
    </source>
</evidence>
<proteinExistence type="predicted"/>
<feature type="domain" description="NAD(P)-binding" evidence="1">
    <location>
        <begin position="8"/>
        <end position="190"/>
    </location>
</feature>
<dbReference type="AlphaFoldDB" id="A0A5N7D510"/>
<reference evidence="2 3" key="1">
    <citation type="submission" date="2019-04" db="EMBL/GenBank/DDBJ databases">
        <authorList>
            <consortium name="DOE Joint Genome Institute"/>
            <person name="Mondo S."/>
            <person name="Kjaerbolling I."/>
            <person name="Vesth T."/>
            <person name="Frisvad J.C."/>
            <person name="Nybo J.L."/>
            <person name="Theobald S."/>
            <person name="Kildgaard S."/>
            <person name="Isbrandt T."/>
            <person name="Kuo A."/>
            <person name="Sato A."/>
            <person name="Lyhne E.K."/>
            <person name="Kogle M.E."/>
            <person name="Wiebenga A."/>
            <person name="Kun R.S."/>
            <person name="Lubbers R.J."/>
            <person name="Makela M.R."/>
            <person name="Barry K."/>
            <person name="Chovatia M."/>
            <person name="Clum A."/>
            <person name="Daum C."/>
            <person name="Haridas S."/>
            <person name="He G."/>
            <person name="LaButti K."/>
            <person name="Lipzen A."/>
            <person name="Riley R."/>
            <person name="Salamov A."/>
            <person name="Simmons B.A."/>
            <person name="Magnuson J.K."/>
            <person name="Henrissat B."/>
            <person name="Mortensen U.H."/>
            <person name="Larsen T.O."/>
            <person name="Devries R.P."/>
            <person name="Grigoriev I.V."/>
            <person name="Machida M."/>
            <person name="Baker S.E."/>
            <person name="Andersen M.R."/>
            <person name="Cantor M.N."/>
            <person name="Hua S.X."/>
        </authorList>
    </citation>
    <scope>NUCLEOTIDE SEQUENCE [LARGE SCALE GENOMIC DNA]</scope>
    <source>
        <strain evidence="2 3">CBS 119388</strain>
    </source>
</reference>
<keyword evidence="3" id="KW-1185">Reference proteome</keyword>